<name>A0ABV2MV45_9HYPH</name>
<gene>
    <name evidence="1" type="ORF">ABID37_000859</name>
</gene>
<protein>
    <submittedName>
        <fullName evidence="1">Uncharacterized protein</fullName>
    </submittedName>
</protein>
<organism evidence="1 2">
    <name type="scientific">Aquamicrobium terrae</name>
    <dbReference type="NCBI Taxonomy" id="1324945"/>
    <lineage>
        <taxon>Bacteria</taxon>
        <taxon>Pseudomonadati</taxon>
        <taxon>Pseudomonadota</taxon>
        <taxon>Alphaproteobacteria</taxon>
        <taxon>Hyphomicrobiales</taxon>
        <taxon>Phyllobacteriaceae</taxon>
        <taxon>Aquamicrobium</taxon>
    </lineage>
</organism>
<proteinExistence type="predicted"/>
<dbReference type="EMBL" id="JBEPML010000002">
    <property type="protein sequence ID" value="MET3790668.1"/>
    <property type="molecule type" value="Genomic_DNA"/>
</dbReference>
<reference evidence="1 2" key="1">
    <citation type="submission" date="2024-06" db="EMBL/GenBank/DDBJ databases">
        <title>Genomic Encyclopedia of Type Strains, Phase IV (KMG-IV): sequencing the most valuable type-strain genomes for metagenomic binning, comparative biology and taxonomic classification.</title>
        <authorList>
            <person name="Goeker M."/>
        </authorList>
    </citation>
    <scope>NUCLEOTIDE SEQUENCE [LARGE SCALE GENOMIC DNA]</scope>
    <source>
        <strain evidence="1 2">DSM 27865</strain>
    </source>
</reference>
<keyword evidence="2" id="KW-1185">Reference proteome</keyword>
<evidence type="ECO:0000313" key="1">
    <source>
        <dbReference type="EMBL" id="MET3790668.1"/>
    </source>
</evidence>
<comment type="caution">
    <text evidence="1">The sequence shown here is derived from an EMBL/GenBank/DDBJ whole genome shotgun (WGS) entry which is preliminary data.</text>
</comment>
<evidence type="ECO:0000313" key="2">
    <source>
        <dbReference type="Proteomes" id="UP001549076"/>
    </source>
</evidence>
<dbReference type="Proteomes" id="UP001549076">
    <property type="component" value="Unassembled WGS sequence"/>
</dbReference>
<dbReference type="RefSeq" id="WP_354192855.1">
    <property type="nucleotide sequence ID" value="NZ_JBEPML010000002.1"/>
</dbReference>
<accession>A0ABV2MV45</accession>
<sequence length="150" mass="17123">MSKSGGHNVYKVTRALGVKVLDASRHSPTSVRPKHCFCMPTLQKVVRHGEGHLTMVLRLIVETKGNATELWAATITAISELLLTMPWLIERGLDLFDEFDRIDLGALRRRAKKVKGRHQQVWEAMLNLLADHFYSEDQGDMFPDDWRRAA</sequence>